<dbReference type="InterPro" id="IPR013785">
    <property type="entry name" value="Aldolase_TIM"/>
</dbReference>
<evidence type="ECO:0000256" key="9">
    <source>
        <dbReference type="ARBA" id="ARBA00031155"/>
    </source>
</evidence>
<dbReference type="InterPro" id="IPR004136">
    <property type="entry name" value="NMO"/>
</dbReference>
<evidence type="ECO:0000313" key="13">
    <source>
        <dbReference type="Proteomes" id="UP000279760"/>
    </source>
</evidence>
<dbReference type="PANTHER" id="PTHR42747">
    <property type="entry name" value="NITRONATE MONOOXYGENASE-RELATED"/>
    <property type="match status" value="1"/>
</dbReference>
<evidence type="ECO:0000256" key="11">
    <source>
        <dbReference type="ARBA" id="ARBA00067136"/>
    </source>
</evidence>
<gene>
    <name evidence="12" type="ORF">ECB94_25190</name>
</gene>
<dbReference type="Pfam" id="PF03060">
    <property type="entry name" value="NMO"/>
    <property type="match status" value="1"/>
</dbReference>
<evidence type="ECO:0000256" key="6">
    <source>
        <dbReference type="ARBA" id="ARBA00022741"/>
    </source>
</evidence>
<evidence type="ECO:0000256" key="1">
    <source>
        <dbReference type="ARBA" id="ARBA00001917"/>
    </source>
</evidence>
<dbReference type="FunFam" id="3.20.20.70:FF:000154">
    <property type="entry name" value="Probable nitronate monooxygenase"/>
    <property type="match status" value="1"/>
</dbReference>
<proteinExistence type="inferred from homology"/>
<dbReference type="Proteomes" id="UP000279760">
    <property type="component" value="Chromosome 2"/>
</dbReference>
<dbReference type="PANTHER" id="PTHR42747:SF3">
    <property type="entry name" value="NITRONATE MONOOXYGENASE-RELATED"/>
    <property type="match status" value="1"/>
</dbReference>
<sequence length="347" mass="37930">MKQRTFSSWLHTELPIIQAPMAGVQDSKLAIAVSEAGGLGSIPCGMLSKERIVEELESITSATDKPYNLNFFCHLMPNFDQERQAQWRNRLAPYFEELKLDIAIQPSMATRMPFSEDIADAIEAFKPPYISFHFGLPNKALLERVKSWGTCILSSATTVEEAVWLETNGADAIIAQGVEAGGHRGMFLTDDLDTQLPVEDLIKEIVDNVTVPVVAAGGISTADKVEHAFNIGAEVVQVGTAFLLCDEATTSALHRDAIKSTQSQHTAITNVYSGRPARGIVNRAMRELGFVTQEAPQFPYASIDITQLRGQAEQQGSADFSPLWCGESTDGCKEVSAEKILRDLARV</sequence>
<keyword evidence="8 12" id="KW-0503">Monooxygenase</keyword>
<keyword evidence="4" id="KW-0285">Flavoprotein</keyword>
<evidence type="ECO:0000256" key="7">
    <source>
        <dbReference type="ARBA" id="ARBA00023002"/>
    </source>
</evidence>
<keyword evidence="6" id="KW-0547">Nucleotide-binding</keyword>
<comment type="similarity">
    <text evidence="2">Belongs to the nitronate monooxygenase family. NMO class I subfamily.</text>
</comment>
<name>A0A3G4VK09_9VIBR</name>
<dbReference type="EMBL" id="CP033578">
    <property type="protein sequence ID" value="AYV24549.1"/>
    <property type="molecule type" value="Genomic_DNA"/>
</dbReference>
<evidence type="ECO:0000256" key="10">
    <source>
        <dbReference type="ARBA" id="ARBA00049401"/>
    </source>
</evidence>
<reference evidence="12 13" key="1">
    <citation type="submission" date="2018-11" db="EMBL/GenBank/DDBJ databases">
        <title>Complete Genome Sequence of Vbrio mediterranei 117-T6: a Potential Pathogen Bacteria Isolated from the Conchocelis of Pyropia.</title>
        <authorList>
            <person name="Liu Q."/>
        </authorList>
    </citation>
    <scope>NUCLEOTIDE SEQUENCE [LARGE SCALE GENOMIC DNA]</scope>
    <source>
        <strain evidence="12 13">117-T6</strain>
    </source>
</reference>
<evidence type="ECO:0000313" key="12">
    <source>
        <dbReference type="EMBL" id="AYV24549.1"/>
    </source>
</evidence>
<dbReference type="GO" id="GO:0000166">
    <property type="term" value="F:nucleotide binding"/>
    <property type="evidence" value="ECO:0007669"/>
    <property type="project" value="UniProtKB-KW"/>
</dbReference>
<dbReference type="GO" id="GO:0018580">
    <property type="term" value="F:nitronate monooxygenase activity"/>
    <property type="evidence" value="ECO:0007669"/>
    <property type="project" value="InterPro"/>
</dbReference>
<evidence type="ECO:0000256" key="2">
    <source>
        <dbReference type="ARBA" id="ARBA00009881"/>
    </source>
</evidence>
<accession>A0A3G4VK09</accession>
<keyword evidence="3" id="KW-0216">Detoxification</keyword>
<dbReference type="Gene3D" id="3.20.20.70">
    <property type="entry name" value="Aldolase class I"/>
    <property type="match status" value="1"/>
</dbReference>
<dbReference type="SUPFAM" id="SSF51412">
    <property type="entry name" value="Inosine monophosphate dehydrogenase (IMPDH)"/>
    <property type="match status" value="1"/>
</dbReference>
<keyword evidence="5" id="KW-0288">FMN</keyword>
<evidence type="ECO:0000256" key="5">
    <source>
        <dbReference type="ARBA" id="ARBA00022643"/>
    </source>
</evidence>
<dbReference type="GO" id="GO:0009636">
    <property type="term" value="P:response to toxic substance"/>
    <property type="evidence" value="ECO:0007669"/>
    <property type="project" value="UniProtKB-KW"/>
</dbReference>
<evidence type="ECO:0000256" key="8">
    <source>
        <dbReference type="ARBA" id="ARBA00023033"/>
    </source>
</evidence>
<keyword evidence="7" id="KW-0560">Oxidoreductase</keyword>
<comment type="cofactor">
    <cofactor evidence="1">
        <name>FMN</name>
        <dbReference type="ChEBI" id="CHEBI:58210"/>
    </cofactor>
</comment>
<protein>
    <recommendedName>
        <fullName evidence="11">Nitronate monooxygenase</fullName>
    </recommendedName>
    <alternativeName>
        <fullName evidence="9">Propionate 3-nitronate monooxygenase</fullName>
    </alternativeName>
</protein>
<comment type="catalytic activity">
    <reaction evidence="10">
        <text>3 propionate 3-nitronate + 3 O2 + H2O = 3 3-oxopropanoate + 2 nitrate + nitrite + H2O2 + 3 H(+)</text>
        <dbReference type="Rhea" id="RHEA:57332"/>
        <dbReference type="ChEBI" id="CHEBI:15377"/>
        <dbReference type="ChEBI" id="CHEBI:15378"/>
        <dbReference type="ChEBI" id="CHEBI:15379"/>
        <dbReference type="ChEBI" id="CHEBI:16240"/>
        <dbReference type="ChEBI" id="CHEBI:16301"/>
        <dbReference type="ChEBI" id="CHEBI:17632"/>
        <dbReference type="ChEBI" id="CHEBI:33190"/>
        <dbReference type="ChEBI" id="CHEBI:136067"/>
    </reaction>
</comment>
<evidence type="ECO:0000256" key="3">
    <source>
        <dbReference type="ARBA" id="ARBA00022575"/>
    </source>
</evidence>
<dbReference type="AlphaFoldDB" id="A0A3G4VK09"/>
<dbReference type="RefSeq" id="WP_124942046.1">
    <property type="nucleotide sequence ID" value="NZ_CP033578.1"/>
</dbReference>
<organism evidence="12 13">
    <name type="scientific">Vibrio mediterranei</name>
    <dbReference type="NCBI Taxonomy" id="689"/>
    <lineage>
        <taxon>Bacteria</taxon>
        <taxon>Pseudomonadati</taxon>
        <taxon>Pseudomonadota</taxon>
        <taxon>Gammaproteobacteria</taxon>
        <taxon>Vibrionales</taxon>
        <taxon>Vibrionaceae</taxon>
        <taxon>Vibrio</taxon>
    </lineage>
</organism>
<dbReference type="CDD" id="cd04730">
    <property type="entry name" value="NPD_like"/>
    <property type="match status" value="1"/>
</dbReference>
<evidence type="ECO:0000256" key="4">
    <source>
        <dbReference type="ARBA" id="ARBA00022630"/>
    </source>
</evidence>